<keyword evidence="1" id="KW-0808">Transferase</keyword>
<keyword evidence="2" id="KW-1133">Transmembrane helix</keyword>
<dbReference type="PANTHER" id="PTHR13947">
    <property type="entry name" value="GNAT FAMILY N-ACETYLTRANSFERASE"/>
    <property type="match status" value="1"/>
</dbReference>
<feature type="non-terminal residue" evidence="4">
    <location>
        <position position="1"/>
    </location>
</feature>
<dbReference type="InterPro" id="IPR016181">
    <property type="entry name" value="Acyl_CoA_acyltransferase"/>
</dbReference>
<feature type="non-terminal residue" evidence="4">
    <location>
        <position position="226"/>
    </location>
</feature>
<dbReference type="AlphaFoldDB" id="A0A8X8BTR0"/>
<feature type="transmembrane region" description="Helical" evidence="2">
    <location>
        <begin position="60"/>
        <end position="86"/>
    </location>
</feature>
<name>A0A8X8BTR0_POLSE</name>
<evidence type="ECO:0000256" key="2">
    <source>
        <dbReference type="SAM" id="Phobius"/>
    </source>
</evidence>
<gene>
    <name evidence="4" type="primary">Cml_2</name>
    <name evidence="4" type="ORF">GTO96_0016962</name>
</gene>
<dbReference type="Gene3D" id="3.40.630.30">
    <property type="match status" value="1"/>
</dbReference>
<keyword evidence="5" id="KW-1185">Reference proteome</keyword>
<evidence type="ECO:0000259" key="3">
    <source>
        <dbReference type="PROSITE" id="PS51186"/>
    </source>
</evidence>
<protein>
    <submittedName>
        <fullName evidence="4">CMLO acetyltransferase</fullName>
    </submittedName>
</protein>
<dbReference type="InterPro" id="IPR000182">
    <property type="entry name" value="GNAT_dom"/>
</dbReference>
<evidence type="ECO:0000313" key="4">
    <source>
        <dbReference type="EMBL" id="KAG2466197.1"/>
    </source>
</evidence>
<dbReference type="InterPro" id="IPR050769">
    <property type="entry name" value="NAT_camello-type"/>
</dbReference>
<dbReference type="Pfam" id="PF00583">
    <property type="entry name" value="Acetyltransf_1"/>
    <property type="match status" value="1"/>
</dbReference>
<feature type="domain" description="N-acetyltransferase" evidence="3">
    <location>
        <begin position="68"/>
        <end position="207"/>
    </location>
</feature>
<dbReference type="EMBL" id="JAATIS010001721">
    <property type="protein sequence ID" value="KAG2466197.1"/>
    <property type="molecule type" value="Genomic_DNA"/>
</dbReference>
<keyword evidence="2" id="KW-0812">Transmembrane</keyword>
<dbReference type="Proteomes" id="UP000886611">
    <property type="component" value="Unassembled WGS sequence"/>
</dbReference>
<dbReference type="PANTHER" id="PTHR13947:SF37">
    <property type="entry name" value="LD18367P"/>
    <property type="match status" value="1"/>
</dbReference>
<organism evidence="4 5">
    <name type="scientific">Polypterus senegalus</name>
    <name type="common">Senegal bichir</name>
    <dbReference type="NCBI Taxonomy" id="55291"/>
    <lineage>
        <taxon>Eukaryota</taxon>
        <taxon>Metazoa</taxon>
        <taxon>Chordata</taxon>
        <taxon>Craniata</taxon>
        <taxon>Vertebrata</taxon>
        <taxon>Euteleostomi</taxon>
        <taxon>Actinopterygii</taxon>
        <taxon>Polypteriformes</taxon>
        <taxon>Polypteridae</taxon>
        <taxon>Polypterus</taxon>
    </lineage>
</organism>
<proteinExistence type="predicted"/>
<accession>A0A8X8BTR0</accession>
<reference evidence="4 5" key="1">
    <citation type="journal article" date="2021" name="Cell">
        <title>Tracing the genetic footprints of vertebrate landing in non-teleost ray-finned fishes.</title>
        <authorList>
            <person name="Bi X."/>
            <person name="Wang K."/>
            <person name="Yang L."/>
            <person name="Pan H."/>
            <person name="Jiang H."/>
            <person name="Wei Q."/>
            <person name="Fang M."/>
            <person name="Yu H."/>
            <person name="Zhu C."/>
            <person name="Cai Y."/>
            <person name="He Y."/>
            <person name="Gan X."/>
            <person name="Zeng H."/>
            <person name="Yu D."/>
            <person name="Zhu Y."/>
            <person name="Jiang H."/>
            <person name="Qiu Q."/>
            <person name="Yang H."/>
            <person name="Zhang Y.E."/>
            <person name="Wang W."/>
            <person name="Zhu M."/>
            <person name="He S."/>
            <person name="Zhang G."/>
        </authorList>
    </citation>
    <scope>NUCLEOTIDE SEQUENCE [LARGE SCALE GENOMIC DNA]</scope>
    <source>
        <strain evidence="4">Bchr_013</strain>
    </source>
</reference>
<dbReference type="PROSITE" id="PS51186">
    <property type="entry name" value="GNAT"/>
    <property type="match status" value="1"/>
</dbReference>
<evidence type="ECO:0000313" key="5">
    <source>
        <dbReference type="Proteomes" id="UP000886611"/>
    </source>
</evidence>
<evidence type="ECO:0000256" key="1">
    <source>
        <dbReference type="ARBA" id="ARBA00022679"/>
    </source>
</evidence>
<feature type="transmembrane region" description="Helical" evidence="2">
    <location>
        <begin position="35"/>
        <end position="54"/>
    </location>
</feature>
<dbReference type="SUPFAM" id="SSF55729">
    <property type="entry name" value="Acyl-CoA N-acyltransferases (Nat)"/>
    <property type="match status" value="1"/>
</dbReference>
<sequence>MANYFFRKFEESDHHTVKEFYAWGLLEYVNRRVKYFLASSVIQLFLVCTFAVLFVTTHSIVFSTIVILLLLAAEWIKCSLGFRWYIKQTIKKDLFSIRKTFLQSKDSCFYVVICNNQLVAMCSISPSKEESCSLELDHVYVKKGYRRFGIARALCLKALDFACSREYRAVVLNTMCIQYEAQKLYESIGFQKYGESPAPGIMNRIINFSLFQYRYDICVDKEKSVA</sequence>
<keyword evidence="2" id="KW-0472">Membrane</keyword>
<dbReference type="GO" id="GO:0008080">
    <property type="term" value="F:N-acetyltransferase activity"/>
    <property type="evidence" value="ECO:0007669"/>
    <property type="project" value="InterPro"/>
</dbReference>
<comment type="caution">
    <text evidence="4">The sequence shown here is derived from an EMBL/GenBank/DDBJ whole genome shotgun (WGS) entry which is preliminary data.</text>
</comment>
<dbReference type="CDD" id="cd04301">
    <property type="entry name" value="NAT_SF"/>
    <property type="match status" value="1"/>
</dbReference>